<evidence type="ECO:0000313" key="1">
    <source>
        <dbReference type="EMBL" id="KAJ2799159.1"/>
    </source>
</evidence>
<protein>
    <submittedName>
        <fullName evidence="1">Uncharacterized protein</fullName>
    </submittedName>
</protein>
<organism evidence="1 2">
    <name type="scientific">Coemansia helicoidea</name>
    <dbReference type="NCBI Taxonomy" id="1286919"/>
    <lineage>
        <taxon>Eukaryota</taxon>
        <taxon>Fungi</taxon>
        <taxon>Fungi incertae sedis</taxon>
        <taxon>Zoopagomycota</taxon>
        <taxon>Kickxellomycotina</taxon>
        <taxon>Kickxellomycetes</taxon>
        <taxon>Kickxellales</taxon>
        <taxon>Kickxellaceae</taxon>
        <taxon>Coemansia</taxon>
    </lineage>
</organism>
<accession>A0ACC1L135</accession>
<dbReference type="EMBL" id="JANBUN010001205">
    <property type="protein sequence ID" value="KAJ2799159.1"/>
    <property type="molecule type" value="Genomic_DNA"/>
</dbReference>
<proteinExistence type="predicted"/>
<gene>
    <name evidence="1" type="ORF">H4R21_003650</name>
</gene>
<sequence length="354" mass="39939">MVQNWNVFCLDPRRRTGDLGELGEVFYANPHILEYELLRHRPVNCPAPATPPVAPLECLPSHMKRKICDCLATVDLDGLLCLILAVPHLAADGRATLSRVMSWAGKRIITLGKYADDVPENLLTEEEDEELYINFPEKNYVINEHSFVLLLGEATSEFYPKTHRFLEARHITARLRRTDDSSWLHFSLKCLIRPPIIQPTDAVLRNLTLKQYYRSSGYCPGGWCERSQERRSGTGACLDNDLDHDETNGYCKGLGSGRGCGCGCECGRIENGKDNVNFSLGQVVLIMTCWSKDPSTSFDAEWTEKDVQGEWAGHLLDIVAPDKVPADWEDVTETVKAKLIRLRHQPQPWGTNAW</sequence>
<name>A0ACC1L135_9FUNG</name>
<comment type="caution">
    <text evidence="1">The sequence shown here is derived from an EMBL/GenBank/DDBJ whole genome shotgun (WGS) entry which is preliminary data.</text>
</comment>
<evidence type="ECO:0000313" key="2">
    <source>
        <dbReference type="Proteomes" id="UP001140087"/>
    </source>
</evidence>
<dbReference type="Proteomes" id="UP001140087">
    <property type="component" value="Unassembled WGS sequence"/>
</dbReference>
<reference evidence="1" key="1">
    <citation type="submission" date="2022-07" db="EMBL/GenBank/DDBJ databases">
        <title>Phylogenomic reconstructions and comparative analyses of Kickxellomycotina fungi.</title>
        <authorList>
            <person name="Reynolds N.K."/>
            <person name="Stajich J.E."/>
            <person name="Barry K."/>
            <person name="Grigoriev I.V."/>
            <person name="Crous P."/>
            <person name="Smith M.E."/>
        </authorList>
    </citation>
    <scope>NUCLEOTIDE SEQUENCE</scope>
    <source>
        <strain evidence="1">BCRC 34780</strain>
    </source>
</reference>
<keyword evidence="2" id="KW-1185">Reference proteome</keyword>